<protein>
    <recommendedName>
        <fullName evidence="7">Biotin carboxyl carrier protein of acetyl-CoA carboxylase</fullName>
    </recommendedName>
</protein>
<name>A0ABV2YZT9_9ACTN</name>
<keyword evidence="2 7" id="KW-0444">Lipid biosynthesis</keyword>
<evidence type="ECO:0000256" key="5">
    <source>
        <dbReference type="ARBA" id="ARBA00023160"/>
    </source>
</evidence>
<dbReference type="EMBL" id="JBEZVI010000009">
    <property type="protein sequence ID" value="MEU3711094.1"/>
    <property type="molecule type" value="Genomic_DNA"/>
</dbReference>
<dbReference type="PRINTS" id="PR01071">
    <property type="entry name" value="ACOABIOTINCC"/>
</dbReference>
<dbReference type="RefSeq" id="WP_030283705.1">
    <property type="nucleotide sequence ID" value="NZ_JBEZVI010000009.1"/>
</dbReference>
<comment type="caution">
    <text evidence="9">The sequence shown here is derived from an EMBL/GenBank/DDBJ whole genome shotgun (WGS) entry which is preliminary data.</text>
</comment>
<dbReference type="PANTHER" id="PTHR47597">
    <property type="entry name" value="IS A MEMBER OF THE PF|00364 BIOTIN-REQUIRING ENZYMES FAMILY-RELATED"/>
    <property type="match status" value="1"/>
</dbReference>
<evidence type="ECO:0000256" key="1">
    <source>
        <dbReference type="ARBA" id="ARBA00005194"/>
    </source>
</evidence>
<organism evidence="9 10">
    <name type="scientific">Streptomyces catenulae</name>
    <dbReference type="NCBI Taxonomy" id="66875"/>
    <lineage>
        <taxon>Bacteria</taxon>
        <taxon>Bacillati</taxon>
        <taxon>Actinomycetota</taxon>
        <taxon>Actinomycetes</taxon>
        <taxon>Kitasatosporales</taxon>
        <taxon>Streptomycetaceae</taxon>
        <taxon>Streptomyces</taxon>
    </lineage>
</organism>
<dbReference type="Gene3D" id="2.40.50.100">
    <property type="match status" value="1"/>
</dbReference>
<evidence type="ECO:0000313" key="10">
    <source>
        <dbReference type="Proteomes" id="UP001550853"/>
    </source>
</evidence>
<dbReference type="CDD" id="cd06850">
    <property type="entry name" value="biotinyl_domain"/>
    <property type="match status" value="1"/>
</dbReference>
<evidence type="ECO:0000256" key="4">
    <source>
        <dbReference type="ARBA" id="ARBA00023098"/>
    </source>
</evidence>
<keyword evidence="6 7" id="KW-0092">Biotin</keyword>
<accession>A0ABV2YZT9</accession>
<keyword evidence="10" id="KW-1185">Reference proteome</keyword>
<proteinExistence type="predicted"/>
<keyword evidence="4 7" id="KW-0443">Lipid metabolism</keyword>
<keyword evidence="3 7" id="KW-0276">Fatty acid metabolism</keyword>
<reference evidence="9 10" key="1">
    <citation type="submission" date="2024-06" db="EMBL/GenBank/DDBJ databases">
        <title>The Natural Products Discovery Center: Release of the First 8490 Sequenced Strains for Exploring Actinobacteria Biosynthetic Diversity.</title>
        <authorList>
            <person name="Kalkreuter E."/>
            <person name="Kautsar S.A."/>
            <person name="Yang D."/>
            <person name="Bader C.D."/>
            <person name="Teijaro C.N."/>
            <person name="Fluegel L."/>
            <person name="Davis C.M."/>
            <person name="Simpson J.R."/>
            <person name="Lauterbach L."/>
            <person name="Steele A.D."/>
            <person name="Gui C."/>
            <person name="Meng S."/>
            <person name="Li G."/>
            <person name="Viehrig K."/>
            <person name="Ye F."/>
            <person name="Su P."/>
            <person name="Kiefer A.F."/>
            <person name="Nichols A."/>
            <person name="Cepeda A.J."/>
            <person name="Yan W."/>
            <person name="Fan B."/>
            <person name="Jiang Y."/>
            <person name="Adhikari A."/>
            <person name="Zheng C.-J."/>
            <person name="Schuster L."/>
            <person name="Cowan T.M."/>
            <person name="Smanski M.J."/>
            <person name="Chevrette M.G."/>
            <person name="De Carvalho L.P.S."/>
            <person name="Shen B."/>
        </authorList>
    </citation>
    <scope>NUCLEOTIDE SEQUENCE [LARGE SCALE GENOMIC DNA]</scope>
    <source>
        <strain evidence="9 10">NPDC033039</strain>
    </source>
</reference>
<keyword evidence="5 7" id="KW-0275">Fatty acid biosynthesis</keyword>
<comment type="function">
    <text evidence="7">This protein is a component of the acetyl coenzyme A carboxylase complex; first, biotin carboxylase catalyzes the carboxylation of the carrier protein and then the transcarboxylase transfers the carboxyl group to form malonyl-CoA.</text>
</comment>
<evidence type="ECO:0000256" key="2">
    <source>
        <dbReference type="ARBA" id="ARBA00022516"/>
    </source>
</evidence>
<dbReference type="PROSITE" id="PS00188">
    <property type="entry name" value="BIOTIN"/>
    <property type="match status" value="1"/>
</dbReference>
<dbReference type="InterPro" id="IPR053217">
    <property type="entry name" value="ACC_Biotin_Carrier"/>
</dbReference>
<gene>
    <name evidence="9" type="ORF">AB0E61_13475</name>
</gene>
<evidence type="ECO:0000256" key="3">
    <source>
        <dbReference type="ARBA" id="ARBA00022832"/>
    </source>
</evidence>
<dbReference type="InterPro" id="IPR000089">
    <property type="entry name" value="Biotin_lipoyl"/>
</dbReference>
<dbReference type="InterPro" id="IPR001249">
    <property type="entry name" value="AcCoA_biotinCC"/>
</dbReference>
<evidence type="ECO:0000256" key="7">
    <source>
        <dbReference type="RuleBase" id="RU364072"/>
    </source>
</evidence>
<evidence type="ECO:0000259" key="8">
    <source>
        <dbReference type="PROSITE" id="PS50968"/>
    </source>
</evidence>
<dbReference type="PROSITE" id="PS50968">
    <property type="entry name" value="BIOTINYL_LIPOYL"/>
    <property type="match status" value="1"/>
</dbReference>
<comment type="pathway">
    <text evidence="1 7">Lipid metabolism; fatty acid biosynthesis.</text>
</comment>
<feature type="domain" description="Lipoyl-binding" evidence="8">
    <location>
        <begin position="66"/>
        <end position="143"/>
    </location>
</feature>
<dbReference type="InterPro" id="IPR011053">
    <property type="entry name" value="Single_hybrid_motif"/>
</dbReference>
<dbReference type="Pfam" id="PF00364">
    <property type="entry name" value="Biotin_lipoyl"/>
    <property type="match status" value="1"/>
</dbReference>
<sequence length="146" mass="15706">MTTTTEGTEDALDRLRSHAVRLVREFPRPPKALRLRAGELVLEAEWDAAPESGAPADADPPAPEAHAERLCADTVGVFHRAPSPKAQPFVSEGDLVEPGQQIAVIEAMKLMIPVEADRPGRIAEILKRDGDPVEYGEPLFALAPAA</sequence>
<dbReference type="InterPro" id="IPR001882">
    <property type="entry name" value="Biotin_BS"/>
</dbReference>
<evidence type="ECO:0000256" key="6">
    <source>
        <dbReference type="ARBA" id="ARBA00023267"/>
    </source>
</evidence>
<dbReference type="Proteomes" id="UP001550853">
    <property type="component" value="Unassembled WGS sequence"/>
</dbReference>
<evidence type="ECO:0000313" key="9">
    <source>
        <dbReference type="EMBL" id="MEU3711094.1"/>
    </source>
</evidence>
<dbReference type="SUPFAM" id="SSF51230">
    <property type="entry name" value="Single hybrid motif"/>
    <property type="match status" value="1"/>
</dbReference>
<dbReference type="PANTHER" id="PTHR47597:SF1">
    <property type="entry name" value="IS A MEMBER OF THE PF|00364 BIOTIN-REQUIRING ENZYMES FAMILY-RELATED"/>
    <property type="match status" value="1"/>
</dbReference>